<reference evidence="2" key="1">
    <citation type="journal article" date="2013" name="BMC Genomics">
        <title>Unscrambling butterfly oogenesis.</title>
        <authorList>
            <person name="Carter J.M."/>
            <person name="Baker S.C."/>
            <person name="Pink R."/>
            <person name="Carter D.R."/>
            <person name="Collins A."/>
            <person name="Tomlin J."/>
            <person name="Gibbs M."/>
            <person name="Breuker C.J."/>
        </authorList>
    </citation>
    <scope>NUCLEOTIDE SEQUENCE</scope>
    <source>
        <tissue evidence="2">Ovary</tissue>
    </source>
</reference>
<evidence type="ECO:0000313" key="2">
    <source>
        <dbReference type="EMBL" id="JAA92488.1"/>
    </source>
</evidence>
<organism evidence="2">
    <name type="scientific">Pararge aegeria</name>
    <name type="common">speckled wood butterfly</name>
    <dbReference type="NCBI Taxonomy" id="116150"/>
    <lineage>
        <taxon>Eukaryota</taxon>
        <taxon>Metazoa</taxon>
        <taxon>Ecdysozoa</taxon>
        <taxon>Arthropoda</taxon>
        <taxon>Hexapoda</taxon>
        <taxon>Insecta</taxon>
        <taxon>Pterygota</taxon>
        <taxon>Neoptera</taxon>
        <taxon>Endopterygota</taxon>
        <taxon>Lepidoptera</taxon>
        <taxon>Glossata</taxon>
        <taxon>Ditrysia</taxon>
        <taxon>Papilionoidea</taxon>
        <taxon>Nymphalidae</taxon>
        <taxon>Satyrinae</taxon>
        <taxon>Satyrini</taxon>
        <taxon>Parargina</taxon>
        <taxon>Pararge</taxon>
    </lineage>
</organism>
<protein>
    <submittedName>
        <fullName evidence="2">Uncharacterized protein</fullName>
    </submittedName>
</protein>
<feature type="non-terminal residue" evidence="2">
    <location>
        <position position="1"/>
    </location>
</feature>
<feature type="chain" id="PRO_5004522530" evidence="1">
    <location>
        <begin position="21"/>
        <end position="76"/>
    </location>
</feature>
<dbReference type="EMBL" id="GAIX01000072">
    <property type="protein sequence ID" value="JAA92488.1"/>
    <property type="molecule type" value="Transcribed_RNA"/>
</dbReference>
<name>S4PPR5_9NEOP</name>
<feature type="signal peptide" evidence="1">
    <location>
        <begin position="1"/>
        <end position="20"/>
    </location>
</feature>
<sequence>FFFPIVIVRCIVLLSHVVWFDCISSLQVCRLNIGPTQIIALECLRHMTMLYCNVLCTSCLITTTGKKLKSLLYIRI</sequence>
<evidence type="ECO:0000256" key="1">
    <source>
        <dbReference type="SAM" id="SignalP"/>
    </source>
</evidence>
<accession>S4PPR5</accession>
<proteinExistence type="predicted"/>
<dbReference type="AlphaFoldDB" id="S4PPR5"/>
<keyword evidence="1" id="KW-0732">Signal</keyword>
<reference evidence="2" key="2">
    <citation type="submission" date="2013-05" db="EMBL/GenBank/DDBJ databases">
        <authorList>
            <person name="Carter J.-M."/>
            <person name="Baker S.C."/>
            <person name="Pink R."/>
            <person name="Carter D.R.F."/>
            <person name="Collins A."/>
            <person name="Tomlin J."/>
            <person name="Gibbs M."/>
            <person name="Breuker C.J."/>
        </authorList>
    </citation>
    <scope>NUCLEOTIDE SEQUENCE</scope>
    <source>
        <tissue evidence="2">Ovary</tissue>
    </source>
</reference>